<dbReference type="PATRIC" id="fig|1423792.3.peg.1539"/>
<dbReference type="InterPro" id="IPR050303">
    <property type="entry name" value="GatZ_KbaZ_carbometab"/>
</dbReference>
<evidence type="ECO:0000256" key="6">
    <source>
        <dbReference type="ARBA" id="ARBA00022692"/>
    </source>
</evidence>
<keyword evidence="6 9" id="KW-0812">Transmembrane</keyword>
<evidence type="ECO:0000256" key="7">
    <source>
        <dbReference type="ARBA" id="ARBA00022989"/>
    </source>
</evidence>
<reference evidence="10 11" key="1">
    <citation type="journal article" date="2015" name="Genome Announc.">
        <title>Expanding the biotechnology potential of lactobacilli through comparative genomics of 213 strains and associated genera.</title>
        <authorList>
            <person name="Sun Z."/>
            <person name="Harris H.M."/>
            <person name="McCann A."/>
            <person name="Guo C."/>
            <person name="Argimon S."/>
            <person name="Zhang W."/>
            <person name="Yang X."/>
            <person name="Jeffery I.B."/>
            <person name="Cooney J.C."/>
            <person name="Kagawa T.F."/>
            <person name="Liu W."/>
            <person name="Song Y."/>
            <person name="Salvetti E."/>
            <person name="Wrobel A."/>
            <person name="Rasinkangas P."/>
            <person name="Parkhill J."/>
            <person name="Rea M.C."/>
            <person name="O'Sullivan O."/>
            <person name="Ritari J."/>
            <person name="Douillard F.P."/>
            <person name="Paul Ross R."/>
            <person name="Yang R."/>
            <person name="Briner A.E."/>
            <person name="Felis G.E."/>
            <person name="de Vos W.M."/>
            <person name="Barrangou R."/>
            <person name="Klaenhammer T.R."/>
            <person name="Caufield P.W."/>
            <person name="Cui Y."/>
            <person name="Zhang H."/>
            <person name="O'Toole P.W."/>
        </authorList>
    </citation>
    <scope>NUCLEOTIDE SEQUENCE [LARGE SCALE GENOMIC DNA]</scope>
    <source>
        <strain evidence="10 11">DSM 12744</strain>
    </source>
</reference>
<evidence type="ECO:0000256" key="9">
    <source>
        <dbReference type="SAM" id="Phobius"/>
    </source>
</evidence>
<gene>
    <name evidence="10" type="ORF">FD09_GL001522</name>
</gene>
<dbReference type="GO" id="GO:0009401">
    <property type="term" value="P:phosphoenolpyruvate-dependent sugar phosphotransferase system"/>
    <property type="evidence" value="ECO:0007669"/>
    <property type="project" value="UniProtKB-KW"/>
</dbReference>
<sequence length="273" mass="29410">MEVTFIQGALIAIWAMISGLDAWLQAFFIFRPIIVCTITGLILGDLQLGVIAGGLTELAFAGLTPAGGTQPPNTVLTGIMTVVIAYSNKIAPATAIGLSLPFAMLMQYILLFYYSSFSLFLPRFDKYAAEGNAKAFKRLNYIPLTIVTLSFGIVAFLSAYAAQGPMHTLVTSMPHWLTHGFELAGGILPAVGFAMLLKVMLKQQYFPYLLLGFVMASMIPFSNVLPVALVGAVFAMIEFYRTRENDKLAAQIKELKSSGNVNNNGGGGMDDGI</sequence>
<dbReference type="NCBIfam" id="NF007289">
    <property type="entry name" value="PRK09757.1"/>
    <property type="match status" value="1"/>
</dbReference>
<dbReference type="STRING" id="1423792.FD09_GL001522"/>
<comment type="caution">
    <text evidence="10">The sequence shown here is derived from an EMBL/GenBank/DDBJ whole genome shotgun (WGS) entry which is preliminary data.</text>
</comment>
<evidence type="ECO:0000313" key="11">
    <source>
        <dbReference type="Proteomes" id="UP000051330"/>
    </source>
</evidence>
<dbReference type="OrthoDB" id="1649937at2"/>
<feature type="transmembrane region" description="Helical" evidence="9">
    <location>
        <begin position="208"/>
        <end position="237"/>
    </location>
</feature>
<keyword evidence="4" id="KW-0762">Sugar transport</keyword>
<dbReference type="GO" id="GO:0005886">
    <property type="term" value="C:plasma membrane"/>
    <property type="evidence" value="ECO:0007669"/>
    <property type="project" value="UniProtKB-SubCell"/>
</dbReference>
<dbReference type="EMBL" id="AZEC01000020">
    <property type="protein sequence ID" value="KRL08755.1"/>
    <property type="molecule type" value="Genomic_DNA"/>
</dbReference>
<dbReference type="RefSeq" id="WP_057822343.1">
    <property type="nucleotide sequence ID" value="NZ_AZEC01000020.1"/>
</dbReference>
<feature type="transmembrane region" description="Helical" evidence="9">
    <location>
        <begin position="183"/>
        <end position="201"/>
    </location>
</feature>
<keyword evidence="5" id="KW-0598">Phosphotransferase system</keyword>
<dbReference type="PANTHER" id="PTHR32502">
    <property type="entry name" value="N-ACETYLGALACTOSAMINE PERMEASE II COMPONENT-RELATED"/>
    <property type="match status" value="1"/>
</dbReference>
<evidence type="ECO:0000313" key="10">
    <source>
        <dbReference type="EMBL" id="KRL08755.1"/>
    </source>
</evidence>
<evidence type="ECO:0000256" key="2">
    <source>
        <dbReference type="ARBA" id="ARBA00022448"/>
    </source>
</evidence>
<protein>
    <submittedName>
        <fullName evidence="10">N-acetylgalactosamine PTS, EIIC</fullName>
    </submittedName>
</protein>
<comment type="subcellular location">
    <subcellularLocation>
        <location evidence="1">Cell membrane</location>
        <topology evidence="1">Multi-pass membrane protein</topology>
    </subcellularLocation>
</comment>
<evidence type="ECO:0000256" key="3">
    <source>
        <dbReference type="ARBA" id="ARBA00022475"/>
    </source>
</evidence>
<dbReference type="Proteomes" id="UP000051330">
    <property type="component" value="Unassembled WGS sequence"/>
</dbReference>
<feature type="transmembrane region" description="Helical" evidence="9">
    <location>
        <begin position="141"/>
        <end position="163"/>
    </location>
</feature>
<evidence type="ECO:0000256" key="8">
    <source>
        <dbReference type="ARBA" id="ARBA00023136"/>
    </source>
</evidence>
<keyword evidence="7 9" id="KW-1133">Transmembrane helix</keyword>
<dbReference type="Pfam" id="PF03609">
    <property type="entry name" value="EII-Sor"/>
    <property type="match status" value="1"/>
</dbReference>
<name>A0A0R1MWX1_9LACO</name>
<proteinExistence type="predicted"/>
<dbReference type="AlphaFoldDB" id="A0A0R1MWX1"/>
<feature type="transmembrane region" description="Helical" evidence="9">
    <location>
        <begin position="6"/>
        <end position="24"/>
    </location>
</feature>
<evidence type="ECO:0000256" key="5">
    <source>
        <dbReference type="ARBA" id="ARBA00022683"/>
    </source>
</evidence>
<dbReference type="PANTHER" id="PTHR32502:SF8">
    <property type="entry name" value="N-ACETYLGALACTOSAMINE PERMEASE IIC COMPONENT 1"/>
    <property type="match status" value="1"/>
</dbReference>
<organism evidence="10 11">
    <name type="scientific">Schleiferilactobacillus perolens DSM 12744</name>
    <dbReference type="NCBI Taxonomy" id="1423792"/>
    <lineage>
        <taxon>Bacteria</taxon>
        <taxon>Bacillati</taxon>
        <taxon>Bacillota</taxon>
        <taxon>Bacilli</taxon>
        <taxon>Lactobacillales</taxon>
        <taxon>Lactobacillaceae</taxon>
        <taxon>Schleiferilactobacillus</taxon>
    </lineage>
</organism>
<dbReference type="InterPro" id="IPR004700">
    <property type="entry name" value="PTS_IIC_man"/>
</dbReference>
<keyword evidence="2" id="KW-0813">Transport</keyword>
<accession>A0A0R1MWX1</accession>
<feature type="transmembrane region" description="Helical" evidence="9">
    <location>
        <begin position="33"/>
        <end position="55"/>
    </location>
</feature>
<evidence type="ECO:0000256" key="4">
    <source>
        <dbReference type="ARBA" id="ARBA00022597"/>
    </source>
</evidence>
<evidence type="ECO:0000256" key="1">
    <source>
        <dbReference type="ARBA" id="ARBA00004651"/>
    </source>
</evidence>
<dbReference type="PROSITE" id="PS51106">
    <property type="entry name" value="PTS_EIIC_TYPE_4"/>
    <property type="match status" value="1"/>
</dbReference>
<keyword evidence="11" id="KW-1185">Reference proteome</keyword>
<keyword evidence="3" id="KW-1003">Cell membrane</keyword>
<keyword evidence="8 9" id="KW-0472">Membrane</keyword>
<feature type="transmembrane region" description="Helical" evidence="9">
    <location>
        <begin position="102"/>
        <end position="121"/>
    </location>
</feature>